<dbReference type="EMBL" id="CP019065">
    <property type="protein sequence ID" value="AVF38195.1"/>
    <property type="molecule type" value="Genomic_DNA"/>
</dbReference>
<dbReference type="RefSeq" id="WP_104925513.1">
    <property type="nucleotide sequence ID" value="NZ_CP019065.1"/>
</dbReference>
<gene>
    <name evidence="1" type="ORF">BV494_25280</name>
</gene>
<geneLocation type="plasmid" evidence="1 2">
    <name>unnamed3</name>
</geneLocation>
<evidence type="ECO:0000313" key="2">
    <source>
        <dbReference type="Proteomes" id="UP000239197"/>
    </source>
</evidence>
<dbReference type="AlphaFoldDB" id="A0A2L1UZ42"/>
<keyword evidence="1" id="KW-0614">Plasmid</keyword>
<sequence length="137" mass="15788">MEKFIYDAGHTVQGKLTREAFSDLVVQLLANSKPQDGDNPLMRALRLFLSKHGTYCGGYLLLHLSRITWLWTTPFINPLCAENVVIVEVDVIDDEFMEMTVKIGVPENYPPYPPLFFDERYTGRERVIYLFTPQATE</sequence>
<name>A0A2L1UZ42_9GAMM</name>
<reference evidence="2" key="1">
    <citation type="submission" date="2017-01" db="EMBL/GenBank/DDBJ databases">
        <title>Genome sequence of Rouxiella sp. ERMR1:05.</title>
        <authorList>
            <person name="Kumar R."/>
            <person name="Singh D."/>
            <person name="Kumar S."/>
        </authorList>
    </citation>
    <scope>NUCLEOTIDE SEQUENCE [LARGE SCALE GENOMIC DNA]</scope>
    <source>
        <strain evidence="2">ERMR1:05</strain>
        <plasmid evidence="2">unnamed3</plasmid>
    </source>
</reference>
<organism evidence="1 2">
    <name type="scientific">Rahnella sikkimica</name>
    <dbReference type="NCBI Taxonomy" id="1805933"/>
    <lineage>
        <taxon>Bacteria</taxon>
        <taxon>Pseudomonadati</taxon>
        <taxon>Pseudomonadota</taxon>
        <taxon>Gammaproteobacteria</taxon>
        <taxon>Enterobacterales</taxon>
        <taxon>Yersiniaceae</taxon>
        <taxon>Rahnella</taxon>
    </lineage>
</organism>
<proteinExistence type="predicted"/>
<keyword evidence="2" id="KW-1185">Reference proteome</keyword>
<evidence type="ECO:0000313" key="1">
    <source>
        <dbReference type="EMBL" id="AVF38195.1"/>
    </source>
</evidence>
<protein>
    <submittedName>
        <fullName evidence="1">Uncharacterized protein</fullName>
    </submittedName>
</protein>
<dbReference type="KEGG" id="rox:BV494_25280"/>
<dbReference type="Proteomes" id="UP000239197">
    <property type="component" value="Plasmid unnamed3"/>
</dbReference>
<accession>A0A2L1UZ42</accession>